<feature type="transmembrane region" description="Helical" evidence="1">
    <location>
        <begin position="86"/>
        <end position="106"/>
    </location>
</feature>
<keyword evidence="1" id="KW-0472">Membrane</keyword>
<evidence type="ECO:0000313" key="3">
    <source>
        <dbReference type="Proteomes" id="UP000006833"/>
    </source>
</evidence>
<keyword evidence="1" id="KW-0812">Transmembrane</keyword>
<keyword evidence="3" id="KW-1185">Reference proteome</keyword>
<dbReference type="HOGENOM" id="CLU_1701459_0_0_5"/>
<dbReference type="RefSeq" id="WP_012177062.1">
    <property type="nucleotide sequence ID" value="NC_009952.1"/>
</dbReference>
<keyword evidence="1" id="KW-1133">Transmembrane helix</keyword>
<protein>
    <recommendedName>
        <fullName evidence="4">Transmembrane protein</fullName>
    </recommendedName>
</protein>
<dbReference type="EMBL" id="CP000830">
    <property type="protein sequence ID" value="ABV92132.1"/>
    <property type="molecule type" value="Genomic_DNA"/>
</dbReference>
<proteinExistence type="predicted"/>
<organism evidence="2 3">
    <name type="scientific">Dinoroseobacter shibae (strain DSM 16493 / NCIMB 14021 / DFL 12)</name>
    <dbReference type="NCBI Taxonomy" id="398580"/>
    <lineage>
        <taxon>Bacteria</taxon>
        <taxon>Pseudomonadati</taxon>
        <taxon>Pseudomonadota</taxon>
        <taxon>Alphaproteobacteria</taxon>
        <taxon>Rhodobacterales</taxon>
        <taxon>Roseobacteraceae</taxon>
        <taxon>Dinoroseobacter</taxon>
    </lineage>
</organism>
<sequence>MAESRPVVILATQTDLAALEEDLQRGRRRKLAGFSVQVPGLAPHDTLAVQRALDGAYLSRAGAETMAAAVLGAGAALAWGLGPAGLGGSAAALALCLGGVLGAAAGRRLGLWAARRRIAGAVARLRRHFTTAGIAPMAVAVPAPEVAGPRCALS</sequence>
<dbReference type="Proteomes" id="UP000006833">
    <property type="component" value="Chromosome"/>
</dbReference>
<evidence type="ECO:0000313" key="2">
    <source>
        <dbReference type="EMBL" id="ABV92132.1"/>
    </source>
</evidence>
<evidence type="ECO:0008006" key="4">
    <source>
        <dbReference type="Google" id="ProtNLM"/>
    </source>
</evidence>
<dbReference type="AlphaFoldDB" id="A8LMY8"/>
<evidence type="ECO:0000256" key="1">
    <source>
        <dbReference type="SAM" id="Phobius"/>
    </source>
</evidence>
<feature type="transmembrane region" description="Helical" evidence="1">
    <location>
        <begin position="61"/>
        <end position="80"/>
    </location>
</feature>
<reference evidence="3" key="1">
    <citation type="journal article" date="2010" name="ISME J.">
        <title>The complete genome sequence of the algal symbiont Dinoroseobacter shibae: a hitchhiker's guide to life in the sea.</title>
        <authorList>
            <person name="Wagner-Dobler I."/>
            <person name="Ballhausen B."/>
            <person name="Berger M."/>
            <person name="Brinkhoff T."/>
            <person name="Buchholz I."/>
            <person name="Bunk B."/>
            <person name="Cypionka H."/>
            <person name="Daniel R."/>
            <person name="Drepper T."/>
            <person name="Gerdts G."/>
            <person name="Hahnke S."/>
            <person name="Han C."/>
            <person name="Jahn D."/>
            <person name="Kalhoefer D."/>
            <person name="Kiss H."/>
            <person name="Klenk H.P."/>
            <person name="Kyrpides N."/>
            <person name="Liebl W."/>
            <person name="Liesegang H."/>
            <person name="Meincke L."/>
            <person name="Pati A."/>
            <person name="Petersen J."/>
            <person name="Piekarski T."/>
            <person name="Pommerenke C."/>
            <person name="Pradella S."/>
            <person name="Pukall R."/>
            <person name="Rabus R."/>
            <person name="Stackebrandt E."/>
            <person name="Thole S."/>
            <person name="Thompson L."/>
            <person name="Tielen P."/>
            <person name="Tomasch J."/>
            <person name="von Jan M."/>
            <person name="Wanphrut N."/>
            <person name="Wichels A."/>
            <person name="Zech H."/>
            <person name="Simon M."/>
        </authorList>
    </citation>
    <scope>NUCLEOTIDE SEQUENCE [LARGE SCALE GENOMIC DNA]</scope>
    <source>
        <strain evidence="3">DSM 16493 / NCIMB 14021 / DFL 12</strain>
    </source>
</reference>
<gene>
    <name evidence="2" type="ordered locus">Dshi_0383</name>
</gene>
<accession>A8LMY8</accession>
<name>A8LMY8_DINSH</name>
<dbReference type="KEGG" id="dsh:Dshi_0383"/>